<gene>
    <name evidence="3" type="ORF">IU514_04600</name>
</gene>
<evidence type="ECO:0000313" key="3">
    <source>
        <dbReference type="EMBL" id="MBF6023307.1"/>
    </source>
</evidence>
<feature type="domain" description="DUF5625" evidence="2">
    <location>
        <begin position="40"/>
        <end position="162"/>
    </location>
</feature>
<dbReference type="EMBL" id="JADLZT010000002">
    <property type="protein sequence ID" value="MBF6023307.1"/>
    <property type="molecule type" value="Genomic_DNA"/>
</dbReference>
<keyword evidence="1" id="KW-0732">Signal</keyword>
<protein>
    <recommendedName>
        <fullName evidence="2">DUF5625 domain-containing protein</fullName>
    </recommendedName>
</protein>
<dbReference type="Gene3D" id="2.60.120.790">
    <property type="match status" value="1"/>
</dbReference>
<evidence type="ECO:0000259" key="2">
    <source>
        <dbReference type="Pfam" id="PF18539"/>
    </source>
</evidence>
<organism evidence="3 4">
    <name type="scientific">Lysobacter niastensis</name>
    <dbReference type="NCBI Taxonomy" id="380629"/>
    <lineage>
        <taxon>Bacteria</taxon>
        <taxon>Pseudomonadati</taxon>
        <taxon>Pseudomonadota</taxon>
        <taxon>Gammaproteobacteria</taxon>
        <taxon>Lysobacterales</taxon>
        <taxon>Lysobacteraceae</taxon>
        <taxon>Lysobacter</taxon>
    </lineage>
</organism>
<feature type="signal peptide" evidence="1">
    <location>
        <begin position="1"/>
        <end position="18"/>
    </location>
</feature>
<dbReference type="InterPro" id="IPR041008">
    <property type="entry name" value="DUF5625"/>
</dbReference>
<comment type="caution">
    <text evidence="3">The sequence shown here is derived from an EMBL/GenBank/DDBJ whole genome shotgun (WGS) entry which is preliminary data.</text>
</comment>
<dbReference type="RefSeq" id="WP_194929897.1">
    <property type="nucleotide sequence ID" value="NZ_JADLZT010000002.1"/>
</dbReference>
<proteinExistence type="predicted"/>
<sequence>MKPMRPALTMGRAARVMAIAGLVAIGACTSGTPVPPLEQPIELKPGHRAHGRFAVREQDIYSIELLYPFDGQAQRSRAWTLAGGGKSPGAEATVRVTINEIRENGSRLLRHRDVPRPVLTSWGARALHAELTRLPLSPGLYTYDIRVLDASPQLREIPARVIVREAYRGK</sequence>
<evidence type="ECO:0000313" key="4">
    <source>
        <dbReference type="Proteomes" id="UP001429984"/>
    </source>
</evidence>
<feature type="chain" id="PRO_5046542187" description="DUF5625 domain-containing protein" evidence="1">
    <location>
        <begin position="19"/>
        <end position="170"/>
    </location>
</feature>
<dbReference type="Pfam" id="PF18539">
    <property type="entry name" value="DUF5625"/>
    <property type="match status" value="1"/>
</dbReference>
<name>A0ABS0B6L8_9GAMM</name>
<dbReference type="PROSITE" id="PS51257">
    <property type="entry name" value="PROKAR_LIPOPROTEIN"/>
    <property type="match status" value="1"/>
</dbReference>
<accession>A0ABS0B6L8</accession>
<dbReference type="Proteomes" id="UP001429984">
    <property type="component" value="Unassembled WGS sequence"/>
</dbReference>
<reference evidence="3 4" key="1">
    <citation type="submission" date="2020-11" db="EMBL/GenBank/DDBJ databases">
        <title>Draft Genome Sequence and Secondary Metabolite Biosynthetic Potential of the Lysobacter niastensis Type strain DSM 18481.</title>
        <authorList>
            <person name="Turrini P."/>
            <person name="Artuso I."/>
            <person name="Tescari M."/>
            <person name="Lugli G.A."/>
            <person name="Frangipani E."/>
            <person name="Ventura M."/>
            <person name="Visca P."/>
        </authorList>
    </citation>
    <scope>NUCLEOTIDE SEQUENCE [LARGE SCALE GENOMIC DNA]</scope>
    <source>
        <strain evidence="3 4">DSM 18481</strain>
    </source>
</reference>
<evidence type="ECO:0000256" key="1">
    <source>
        <dbReference type="SAM" id="SignalP"/>
    </source>
</evidence>
<keyword evidence="4" id="KW-1185">Reference proteome</keyword>